<sequence>MLYYQGMLNLADEQLSAATQAFEQAINLDPTNGDALLALAKLVTQQKQFVHAELLYQRAERIKSLQLPAMLGRAQVYIDQQDFAQALQLLRQTAKAFPKHHGLESNIRSLSQIVNNQS</sequence>
<dbReference type="InterPro" id="IPR011990">
    <property type="entry name" value="TPR-like_helical_dom_sf"/>
</dbReference>
<dbReference type="Proteomes" id="UP001247805">
    <property type="component" value="Unassembled WGS sequence"/>
</dbReference>
<dbReference type="Pfam" id="PF14559">
    <property type="entry name" value="TPR_19"/>
    <property type="match status" value="1"/>
</dbReference>
<comment type="caution">
    <text evidence="1">The sequence shown here is derived from an EMBL/GenBank/DDBJ whole genome shotgun (WGS) entry which is preliminary data.</text>
</comment>
<dbReference type="Gene3D" id="1.25.40.10">
    <property type="entry name" value="Tetratricopeptide repeat domain"/>
    <property type="match status" value="1"/>
</dbReference>
<dbReference type="SMART" id="SM00028">
    <property type="entry name" value="TPR"/>
    <property type="match status" value="3"/>
</dbReference>
<gene>
    <name evidence="1" type="ORF">RS130_18830</name>
</gene>
<accession>A0ABU3T073</accession>
<dbReference type="SUPFAM" id="SSF48452">
    <property type="entry name" value="TPR-like"/>
    <property type="match status" value="1"/>
</dbReference>
<organism evidence="1 2">
    <name type="scientific">Paraglaciecola aquimarina</name>
    <dbReference type="NCBI Taxonomy" id="1235557"/>
    <lineage>
        <taxon>Bacteria</taxon>
        <taxon>Pseudomonadati</taxon>
        <taxon>Pseudomonadota</taxon>
        <taxon>Gammaproteobacteria</taxon>
        <taxon>Alteromonadales</taxon>
        <taxon>Alteromonadaceae</taxon>
        <taxon>Paraglaciecola</taxon>
    </lineage>
</organism>
<proteinExistence type="predicted"/>
<evidence type="ECO:0000313" key="1">
    <source>
        <dbReference type="EMBL" id="MDU0355661.1"/>
    </source>
</evidence>
<protein>
    <recommendedName>
        <fullName evidence="3">TPR repeat-containing protein</fullName>
    </recommendedName>
</protein>
<dbReference type="EMBL" id="JAWDIO010000002">
    <property type="protein sequence ID" value="MDU0355661.1"/>
    <property type="molecule type" value="Genomic_DNA"/>
</dbReference>
<name>A0ABU3T073_9ALTE</name>
<reference evidence="1 2" key="1">
    <citation type="submission" date="2023-10" db="EMBL/GenBank/DDBJ databases">
        <title>Glaciecola aquimarina strain GGW-M5 nov., isolated from a coastal seawater.</title>
        <authorList>
            <person name="Bayburt H."/>
            <person name="Kim J.M."/>
            <person name="Choi B.J."/>
            <person name="Jeon C.O."/>
        </authorList>
    </citation>
    <scope>NUCLEOTIDE SEQUENCE [LARGE SCALE GENOMIC DNA]</scope>
    <source>
        <strain evidence="1 2">KCTC 32108</strain>
    </source>
</reference>
<evidence type="ECO:0000313" key="2">
    <source>
        <dbReference type="Proteomes" id="UP001247805"/>
    </source>
</evidence>
<keyword evidence="2" id="KW-1185">Reference proteome</keyword>
<dbReference type="RefSeq" id="WP_316027192.1">
    <property type="nucleotide sequence ID" value="NZ_JAWDIO010000002.1"/>
</dbReference>
<dbReference type="Pfam" id="PF13174">
    <property type="entry name" value="TPR_6"/>
    <property type="match status" value="1"/>
</dbReference>
<dbReference type="InterPro" id="IPR019734">
    <property type="entry name" value="TPR_rpt"/>
</dbReference>
<evidence type="ECO:0008006" key="3">
    <source>
        <dbReference type="Google" id="ProtNLM"/>
    </source>
</evidence>